<evidence type="ECO:0000313" key="3">
    <source>
        <dbReference type="Proteomes" id="UP000319801"/>
    </source>
</evidence>
<reference evidence="2 3" key="1">
    <citation type="journal article" date="2019" name="Genome Biol. Evol.">
        <title>Whole-Genome Sequencing of the Giant Devil Catfish, Bagarius yarrelli.</title>
        <authorList>
            <person name="Jiang W."/>
            <person name="Lv Y."/>
            <person name="Cheng L."/>
            <person name="Yang K."/>
            <person name="Chao B."/>
            <person name="Wang X."/>
            <person name="Li Y."/>
            <person name="Pan X."/>
            <person name="You X."/>
            <person name="Zhang Y."/>
            <person name="Yang J."/>
            <person name="Li J."/>
            <person name="Zhang X."/>
            <person name="Liu S."/>
            <person name="Sun C."/>
            <person name="Yang J."/>
            <person name="Shi Q."/>
        </authorList>
    </citation>
    <scope>NUCLEOTIDE SEQUENCE [LARGE SCALE GENOMIC DNA]</scope>
    <source>
        <strain evidence="2">JWS20170419001</strain>
        <tissue evidence="2">Muscle</tissue>
    </source>
</reference>
<protein>
    <submittedName>
        <fullName evidence="2">Uncharacterized protein</fullName>
    </submittedName>
</protein>
<gene>
    <name evidence="2" type="ORF">Baya_13257</name>
</gene>
<accession>A0A556V576</accession>
<organism evidence="2 3">
    <name type="scientific">Bagarius yarrelli</name>
    <name type="common">Goonch</name>
    <name type="synonym">Bagrus yarrelli</name>
    <dbReference type="NCBI Taxonomy" id="175774"/>
    <lineage>
        <taxon>Eukaryota</taxon>
        <taxon>Metazoa</taxon>
        <taxon>Chordata</taxon>
        <taxon>Craniata</taxon>
        <taxon>Vertebrata</taxon>
        <taxon>Euteleostomi</taxon>
        <taxon>Actinopterygii</taxon>
        <taxon>Neopterygii</taxon>
        <taxon>Teleostei</taxon>
        <taxon>Ostariophysi</taxon>
        <taxon>Siluriformes</taxon>
        <taxon>Sisoridae</taxon>
        <taxon>Sisorinae</taxon>
        <taxon>Bagarius</taxon>
    </lineage>
</organism>
<keyword evidence="3" id="KW-1185">Reference proteome</keyword>
<comment type="caution">
    <text evidence="2">The sequence shown here is derived from an EMBL/GenBank/DDBJ whole genome shotgun (WGS) entry which is preliminary data.</text>
</comment>
<sequence>MATQNHDDVNVCVLHLVTWNGLASHFRVSLPLNQGSADRLWIKQGLNPDLHGVEAAYQQTEPPGTSDNLGVLSFREKERSASKLHYRRTSRRRHQRMTEFIISPIRRNPVLQIRHVRRMIRFLLSKSHQPEISENLLGQVLEDSKTFAAHLRQHFPGRDRSPAGEPGSWQEAQIIRFSQGIAISLTFNPTQTSGKLRLKPPAKSAAEVSSLQSKKPAPVGRGLVPATQTYFSSRVLRAIVVSTSVRLCKQVIRFRSTGNANVEPYTLPRRPTFSPLVWPKNRRNFSRVNIRVCVYGGNPLAPRVLPGGSSRDEEWMHVYSRSKGDHSSGTRDTPCEDKGDIYLPENDIQKTGPSPLRVRSSS</sequence>
<feature type="region of interest" description="Disordered" evidence="1">
    <location>
        <begin position="320"/>
        <end position="362"/>
    </location>
</feature>
<name>A0A556V576_BAGYA</name>
<proteinExistence type="predicted"/>
<feature type="compositionally biased region" description="Basic and acidic residues" evidence="1">
    <location>
        <begin position="320"/>
        <end position="340"/>
    </location>
</feature>
<evidence type="ECO:0000256" key="1">
    <source>
        <dbReference type="SAM" id="MobiDB-lite"/>
    </source>
</evidence>
<dbReference type="AlphaFoldDB" id="A0A556V576"/>
<evidence type="ECO:0000313" key="2">
    <source>
        <dbReference type="EMBL" id="TSV15271.1"/>
    </source>
</evidence>
<dbReference type="Proteomes" id="UP000319801">
    <property type="component" value="Unassembled WGS sequence"/>
</dbReference>
<dbReference type="EMBL" id="VCAZ01000123">
    <property type="protein sequence ID" value="TSV15271.1"/>
    <property type="molecule type" value="Genomic_DNA"/>
</dbReference>